<dbReference type="GO" id="GO:0042597">
    <property type="term" value="C:periplasmic space"/>
    <property type="evidence" value="ECO:0007669"/>
    <property type="project" value="InterPro"/>
</dbReference>
<evidence type="ECO:0000256" key="6">
    <source>
        <dbReference type="SAM" id="Phobius"/>
    </source>
</evidence>
<keyword evidence="2" id="KW-0479">Metal-binding</keyword>
<keyword evidence="6" id="KW-1133">Transmembrane helix</keyword>
<keyword evidence="4" id="KW-0186">Copper</keyword>
<dbReference type="Proteomes" id="UP000093355">
    <property type="component" value="Unassembled WGS sequence"/>
</dbReference>
<organism evidence="9 10">
    <name type="scientific">Microbacterium sediminis</name>
    <dbReference type="NCBI Taxonomy" id="904291"/>
    <lineage>
        <taxon>Bacteria</taxon>
        <taxon>Bacillati</taxon>
        <taxon>Actinomycetota</taxon>
        <taxon>Actinomycetes</taxon>
        <taxon>Micrococcales</taxon>
        <taxon>Microbacteriaceae</taxon>
        <taxon>Microbacterium</taxon>
    </lineage>
</organism>
<dbReference type="GO" id="GO:0046688">
    <property type="term" value="P:response to copper ion"/>
    <property type="evidence" value="ECO:0007669"/>
    <property type="project" value="InterPro"/>
</dbReference>
<dbReference type="PANTHER" id="PTHR34820:SF4">
    <property type="entry name" value="INNER MEMBRANE PROTEIN YEBZ"/>
    <property type="match status" value="1"/>
</dbReference>
<feature type="transmembrane region" description="Helical" evidence="6">
    <location>
        <begin position="180"/>
        <end position="202"/>
    </location>
</feature>
<keyword evidence="6" id="KW-0812">Transmembrane</keyword>
<dbReference type="SUPFAM" id="SSF81296">
    <property type="entry name" value="E set domains"/>
    <property type="match status" value="1"/>
</dbReference>
<dbReference type="Pfam" id="PF04234">
    <property type="entry name" value="CopC"/>
    <property type="match status" value="1"/>
</dbReference>
<accession>A0A1B9NJ35</accession>
<evidence type="ECO:0000256" key="3">
    <source>
        <dbReference type="ARBA" id="ARBA00022729"/>
    </source>
</evidence>
<comment type="caution">
    <text evidence="9">The sequence shown here is derived from an EMBL/GenBank/DDBJ whole genome shotgun (WGS) entry which is preliminary data.</text>
</comment>
<evidence type="ECO:0000256" key="5">
    <source>
        <dbReference type="SAM" id="MobiDB-lite"/>
    </source>
</evidence>
<evidence type="ECO:0000313" key="9">
    <source>
        <dbReference type="EMBL" id="OCG76617.1"/>
    </source>
</evidence>
<name>A0A1B9NJ35_9MICO</name>
<dbReference type="Gene3D" id="2.60.40.1220">
    <property type="match status" value="1"/>
</dbReference>
<evidence type="ECO:0000313" key="10">
    <source>
        <dbReference type="Proteomes" id="UP000093355"/>
    </source>
</evidence>
<protein>
    <recommendedName>
        <fullName evidence="8">CopC domain-containing protein</fullName>
    </recommendedName>
</protein>
<evidence type="ECO:0000256" key="4">
    <source>
        <dbReference type="ARBA" id="ARBA00023008"/>
    </source>
</evidence>
<evidence type="ECO:0000256" key="2">
    <source>
        <dbReference type="ARBA" id="ARBA00022723"/>
    </source>
</evidence>
<dbReference type="PROSITE" id="PS51318">
    <property type="entry name" value="TAT"/>
    <property type="match status" value="1"/>
</dbReference>
<dbReference type="GO" id="GO:0030313">
    <property type="term" value="C:cell envelope"/>
    <property type="evidence" value="ECO:0007669"/>
    <property type="project" value="UniProtKB-SubCell"/>
</dbReference>
<dbReference type="InterPro" id="IPR014756">
    <property type="entry name" value="Ig_E-set"/>
</dbReference>
<feature type="domain" description="CopC" evidence="8">
    <location>
        <begin position="32"/>
        <end position="128"/>
    </location>
</feature>
<dbReference type="AlphaFoldDB" id="A0A1B9NJ35"/>
<feature type="compositionally biased region" description="Low complexity" evidence="5">
    <location>
        <begin position="158"/>
        <end position="173"/>
    </location>
</feature>
<dbReference type="GO" id="GO:0005507">
    <property type="term" value="F:copper ion binding"/>
    <property type="evidence" value="ECO:0007669"/>
    <property type="project" value="InterPro"/>
</dbReference>
<comment type="subcellular location">
    <subcellularLocation>
        <location evidence="1">Cell envelope</location>
    </subcellularLocation>
</comment>
<feature type="chain" id="PRO_5008632085" description="CopC domain-containing protein" evidence="7">
    <location>
        <begin position="32"/>
        <end position="221"/>
    </location>
</feature>
<evidence type="ECO:0000256" key="7">
    <source>
        <dbReference type="SAM" id="SignalP"/>
    </source>
</evidence>
<dbReference type="InterPro" id="IPR014755">
    <property type="entry name" value="Cu-Rt/internalin_Ig-like"/>
</dbReference>
<dbReference type="PANTHER" id="PTHR34820">
    <property type="entry name" value="INNER MEMBRANE PROTEIN YEBZ"/>
    <property type="match status" value="1"/>
</dbReference>
<dbReference type="InterPro" id="IPR007348">
    <property type="entry name" value="CopC_dom"/>
</dbReference>
<evidence type="ECO:0000256" key="1">
    <source>
        <dbReference type="ARBA" id="ARBA00004196"/>
    </source>
</evidence>
<reference evidence="9 10" key="1">
    <citation type="submission" date="2016-05" db="EMBL/GenBank/DDBJ databases">
        <authorList>
            <person name="Lavstsen T."/>
            <person name="Jespersen J.S."/>
        </authorList>
    </citation>
    <scope>NUCLEOTIDE SEQUENCE [LARGE SCALE GENOMIC DNA]</scope>
    <source>
        <strain evidence="9 10">YLB-01</strain>
    </source>
</reference>
<dbReference type="InterPro" id="IPR006311">
    <property type="entry name" value="TAT_signal"/>
</dbReference>
<dbReference type="GO" id="GO:0005886">
    <property type="term" value="C:plasma membrane"/>
    <property type="evidence" value="ECO:0007669"/>
    <property type="project" value="TreeGrafter"/>
</dbReference>
<evidence type="ECO:0000259" key="8">
    <source>
        <dbReference type="Pfam" id="PF04234"/>
    </source>
</evidence>
<dbReference type="InterPro" id="IPR032694">
    <property type="entry name" value="CopC/D"/>
</dbReference>
<gene>
    <name evidence="9" type="ORF">A7J15_11120</name>
</gene>
<feature type="signal peptide" evidence="7">
    <location>
        <begin position="1"/>
        <end position="31"/>
    </location>
</feature>
<keyword evidence="3 7" id="KW-0732">Signal</keyword>
<sequence>MTRSLRRLPALAAAAGALLLLSLAAASPAAAHDTLVSSDPAADSTVETLPTELTLAFSAELIDAGDNGTVVEVLSPSQTDVTAGPAAVDGAIVTVPLGEAAEAGAYTVNWRVVSSDGHPTDGTFAFTVTTPTAPSAMPEPTRTPDASAPSHEPAATSTPVATDDPADGTPADGDSFARNLPWIIGGIVLAAGLGALVAVLIARARRGGPDDDATRTPPAGR</sequence>
<proteinExistence type="predicted"/>
<feature type="region of interest" description="Disordered" evidence="5">
    <location>
        <begin position="130"/>
        <end position="173"/>
    </location>
</feature>
<keyword evidence="10" id="KW-1185">Reference proteome</keyword>
<keyword evidence="6" id="KW-0472">Membrane</keyword>
<dbReference type="STRING" id="904291.A7J15_11120"/>
<dbReference type="GO" id="GO:0006825">
    <property type="term" value="P:copper ion transport"/>
    <property type="evidence" value="ECO:0007669"/>
    <property type="project" value="InterPro"/>
</dbReference>
<dbReference type="EMBL" id="LXMD01000001">
    <property type="protein sequence ID" value="OCG76617.1"/>
    <property type="molecule type" value="Genomic_DNA"/>
</dbReference>